<dbReference type="InterPro" id="IPR055096">
    <property type="entry name" value="Ig_NUP210_1st"/>
</dbReference>
<evidence type="ECO:0000259" key="2">
    <source>
        <dbReference type="Pfam" id="PF22967"/>
    </source>
</evidence>
<dbReference type="PANTHER" id="PTHR23019:SF0">
    <property type="entry name" value="NUCLEAR PORE MEMBRANE GLYCOPROTEIN 210"/>
    <property type="match status" value="1"/>
</dbReference>
<dbReference type="Pfam" id="PF22967">
    <property type="entry name" value="Ig_NUP210_1st"/>
    <property type="match status" value="1"/>
</dbReference>
<dbReference type="RefSeq" id="XP_068348305.1">
    <property type="nucleotide sequence ID" value="XM_068495586.1"/>
</dbReference>
<feature type="transmembrane region" description="Helical" evidence="1">
    <location>
        <begin position="1498"/>
        <end position="1518"/>
    </location>
</feature>
<keyword evidence="1" id="KW-0472">Membrane</keyword>
<keyword evidence="1" id="KW-0812">Transmembrane</keyword>
<sequence length="1523" mass="168300">MIVSLFAVLAASEFKISHLNALLQFKDPKSSQSPHFTISAEGCCVNWASLNDEIIKVTPNYESNSCSRSALVEVVATGPKRKSTTIIAENNIGQTLKCNIFVDSVASISILTTTRSIYVESSLETLFLQALDSEKNVFTSLEGTDIKWKIDSTHLREIASNEAKVSSNSPKSSASLIVQGTQIGQTWASAIFDGSLVAEVKLLVVEPIALFPSPAIRVLPFSHIPFQLCSLRGVSLNEEGKKCVEKITLPSSKYRIDSSNSEIVSLNQDAYATIHKVGTVTITATDRNVNDNTASSLVIVDYPASAIQDDQYISLGESPVFNPTLFDKNGRQFDVFEPIKWEIVGDWSTVGKKEITLIYHDFSLKAIVYVCEPITISPRNAVLPVNYKGFPISISGGSGEYIFQNENPLVLEVFQSNINTMKEGTSNIKVIDKNIPTFECSMQVIVSHVSFIDITLDKRETINELFTPICHVFALNRREFSVEVPYQIYSTDTNIVSNRMKPEHSGFTDIFCESDNTRSNYIRVSVATQPTAKVNGRASPNSIIPINIAGGVLQWPNLSPPHISIECKGVDVSIYDERHILVNDEFVGSCKLSMKNERTELNPYPLTVETSFQLEVANIHRFSLHLTDEKSINDPRCDSPPRLITKVPKDVYRVAQGHECNIFVLAYDKNDNMIKYYSADKFTVQATPGKALRAYSEKESDGSTKFYFSPSSSTLLQVLTDNYSHIKSNAIKVILVTEFTISPPKAIFFKKGVNQSFLIEGGSGIFHTSSQDSFIRDNILYIKPSRPGIFKAHVSDVCSDKQSQSTELNALDIVSLQIIAPTTVALNSDFELRVNAYGPYSQLIPQDIIDDAAIQLSIPNARKISFNTWEITPDKIGKFRIIARSENGVTATHTVDVIRSILISPQYLEILPGEVVPLNIVNGPLNMKFDYGSGKIARINSNFDVIAESPGTVTINVTVSDVVGLAPFQIFVKVLQPLKIELIPSSNNVIENGQVAFNSYIETDCGMKNVVDAKWTITDGFPYEMPNSSFVIVACNNPKDLQVSVTAYGLTTGITIHVEPKLKILTPTEIVLPPLSSYKILIGNKLNCKYSSVDENIAIVDSYGNIKSGQTEGNTIIVINYEHQYAAMTVRVSKPHYFYVVKNSIIDYDINVLDPFGLSYSSTNGIHYQISNAGEMNENNINYKDNTGHFTITPPSSANPLQLSLMVNNPEFELYSSFNISTNSAIIPENPVLIRGSSTKFQCSVAKPRWSIADRTIASVTSDGTVTAKVPGTTTLSCGNGITTVLRVVEMSGLTLLESSDNDNEFEIVPIYSPNILSHVMKPTDYLVTCELDDNTNRCGTVSHIERNGKHFCILNKRDNSACSPKAKVRATIKSTSSRLFVTSDIRLNKKPKLEQDDHTISMKVVISDANRKVEVPVMVNTKNTKIHSSPGLTAYFSPSSGSIVITADRTFSHKGKITLRNVKTGELIKIDVINDIDIKYGPVVVEQHREFKPNQDLMFYTTLVLIFAAIFYVIINLTSPYS</sequence>
<gene>
    <name evidence="4" type="ORF">TRFO_10655</name>
</gene>
<evidence type="ECO:0000256" key="1">
    <source>
        <dbReference type="SAM" id="Phobius"/>
    </source>
</evidence>
<dbReference type="OrthoDB" id="361283at2759"/>
<keyword evidence="5" id="KW-1185">Reference proteome</keyword>
<dbReference type="Pfam" id="PF22969">
    <property type="entry name" value="Ig_NUP210_2nd"/>
    <property type="match status" value="1"/>
</dbReference>
<protein>
    <recommendedName>
        <fullName evidence="6">BIG2 domain-containing protein</fullName>
    </recommendedName>
</protein>
<feature type="domain" description="NUP210 Ig-like" evidence="2">
    <location>
        <begin position="31"/>
        <end position="103"/>
    </location>
</feature>
<accession>A0A1J4J7Q0</accession>
<dbReference type="VEuPathDB" id="TrichDB:TRFO_10655"/>
<evidence type="ECO:0008006" key="6">
    <source>
        <dbReference type="Google" id="ProtNLM"/>
    </source>
</evidence>
<proteinExistence type="predicted"/>
<name>A0A1J4J7Q0_9EUKA</name>
<evidence type="ECO:0000259" key="3">
    <source>
        <dbReference type="Pfam" id="PF22969"/>
    </source>
</evidence>
<dbReference type="Proteomes" id="UP000179807">
    <property type="component" value="Unassembled WGS sequence"/>
</dbReference>
<organism evidence="4 5">
    <name type="scientific">Tritrichomonas foetus</name>
    <dbReference type="NCBI Taxonomy" id="1144522"/>
    <lineage>
        <taxon>Eukaryota</taxon>
        <taxon>Metamonada</taxon>
        <taxon>Parabasalia</taxon>
        <taxon>Tritrichomonadida</taxon>
        <taxon>Tritrichomonadidae</taxon>
        <taxon>Tritrichomonas</taxon>
    </lineage>
</organism>
<keyword evidence="1" id="KW-1133">Transmembrane helix</keyword>
<feature type="domain" description="NUP210 Ig-like" evidence="3">
    <location>
        <begin position="112"/>
        <end position="157"/>
    </location>
</feature>
<dbReference type="InterPro" id="IPR055097">
    <property type="entry name" value="Ig_NUP210_2nd"/>
</dbReference>
<reference evidence="4" key="1">
    <citation type="submission" date="2016-10" db="EMBL/GenBank/DDBJ databases">
        <authorList>
            <person name="Benchimol M."/>
            <person name="Almeida L.G."/>
            <person name="Vasconcelos A.T."/>
            <person name="Perreira-Neves A."/>
            <person name="Rosa I.A."/>
            <person name="Tasca T."/>
            <person name="Bogo M.R."/>
            <person name="de Souza W."/>
        </authorList>
    </citation>
    <scope>NUCLEOTIDE SEQUENCE [LARGE SCALE GENOMIC DNA]</scope>
    <source>
        <strain evidence="4">K</strain>
    </source>
</reference>
<dbReference type="InterPro" id="IPR045197">
    <property type="entry name" value="NUP210-like"/>
</dbReference>
<evidence type="ECO:0000313" key="5">
    <source>
        <dbReference type="Proteomes" id="UP000179807"/>
    </source>
</evidence>
<comment type="caution">
    <text evidence="4">The sequence shown here is derived from an EMBL/GenBank/DDBJ whole genome shotgun (WGS) entry which is preliminary data.</text>
</comment>
<dbReference type="PANTHER" id="PTHR23019">
    <property type="entry name" value="NUCLEAR PORE MEMBRANE GLYCOPROTEIN GP210-RELATED"/>
    <property type="match status" value="1"/>
</dbReference>
<dbReference type="GeneID" id="94830290"/>
<evidence type="ECO:0000313" key="4">
    <source>
        <dbReference type="EMBL" id="OHS95168.1"/>
    </source>
</evidence>
<dbReference type="EMBL" id="MLAK01001260">
    <property type="protein sequence ID" value="OHS95168.1"/>
    <property type="molecule type" value="Genomic_DNA"/>
</dbReference>